<dbReference type="InterPro" id="IPR002110">
    <property type="entry name" value="Ankyrin_rpt"/>
</dbReference>
<dbReference type="EMBL" id="MCGO01000021">
    <property type="protein sequence ID" value="ORY44754.1"/>
    <property type="molecule type" value="Genomic_DNA"/>
</dbReference>
<dbReference type="InterPro" id="IPR052050">
    <property type="entry name" value="SecEffector_AnkRepeat"/>
</dbReference>
<name>A0A1Y2CD58_9FUNG</name>
<dbReference type="SUPFAM" id="SSF48403">
    <property type="entry name" value="Ankyrin repeat"/>
    <property type="match status" value="1"/>
</dbReference>
<evidence type="ECO:0000313" key="2">
    <source>
        <dbReference type="Proteomes" id="UP000193642"/>
    </source>
</evidence>
<proteinExistence type="predicted"/>
<dbReference type="PANTHER" id="PTHR46586">
    <property type="entry name" value="ANKYRIN REPEAT-CONTAINING PROTEIN"/>
    <property type="match status" value="1"/>
</dbReference>
<evidence type="ECO:0008006" key="3">
    <source>
        <dbReference type="Google" id="ProtNLM"/>
    </source>
</evidence>
<dbReference type="Gene3D" id="1.25.40.20">
    <property type="entry name" value="Ankyrin repeat-containing domain"/>
    <property type="match status" value="2"/>
</dbReference>
<dbReference type="SUPFAM" id="SSF140860">
    <property type="entry name" value="Pseudo ankyrin repeat-like"/>
    <property type="match status" value="1"/>
</dbReference>
<dbReference type="AlphaFoldDB" id="A0A1Y2CD58"/>
<sequence>MEEEERSPPPKPTLTTLPYEILAMILRKLTIQRRVSVLSSNKYLYTSQSLHSELIFRERPFRFEYLAASGNTAHLLLHHGQVVTRLNECTECSRDTLALLPYLNSKLYSIAARNGMLEFMVLLRKLHPGVALSRGMIDDAAEGGHLEVIQALVGGDSRLCVDSLVGGGGGGQERILDWRGFTKGNALSRAAAEGHLETVQWVLEHSVGLVSVDEDRERRKVVLREAVDLAAGNGHLEVVEWVVGVWVRDMGDVVVGSTGIGVQEGKKKPTAVPVVPYEERNLPCTSKALDMAAKNGHFPVVQYLHKVLQAPCTKAAMDQAAGHGHLEIVQFLHRYRNEGGTAKGMDFACLRNHLSVVKWLHENRKEGCTIDALNYAASRGNLKIVQFLVKCRREGKVSDAIKFSQKGGHSAVTGFLLDCEKRGSSANGKGRR</sequence>
<dbReference type="OrthoDB" id="60283at2759"/>
<dbReference type="Proteomes" id="UP000193642">
    <property type="component" value="Unassembled WGS sequence"/>
</dbReference>
<dbReference type="Pfam" id="PF13637">
    <property type="entry name" value="Ank_4"/>
    <property type="match status" value="2"/>
</dbReference>
<accession>A0A1Y2CD58</accession>
<dbReference type="STRING" id="329046.A0A1Y2CD58"/>
<protein>
    <recommendedName>
        <fullName evidence="3">Ankyrin</fullName>
    </recommendedName>
</protein>
<gene>
    <name evidence="1" type="ORF">BCR33DRAFT_208452</name>
</gene>
<reference evidence="1 2" key="1">
    <citation type="submission" date="2016-07" db="EMBL/GenBank/DDBJ databases">
        <title>Pervasive Adenine N6-methylation of Active Genes in Fungi.</title>
        <authorList>
            <consortium name="DOE Joint Genome Institute"/>
            <person name="Mondo S.J."/>
            <person name="Dannebaum R.O."/>
            <person name="Kuo R.C."/>
            <person name="Labutti K."/>
            <person name="Haridas S."/>
            <person name="Kuo A."/>
            <person name="Salamov A."/>
            <person name="Ahrendt S.R."/>
            <person name="Lipzen A."/>
            <person name="Sullivan W."/>
            <person name="Andreopoulos W.B."/>
            <person name="Clum A."/>
            <person name="Lindquist E."/>
            <person name="Daum C."/>
            <person name="Ramamoorthy G.K."/>
            <person name="Gryganskyi A."/>
            <person name="Culley D."/>
            <person name="Magnuson J.K."/>
            <person name="James T.Y."/>
            <person name="O'Malley M.A."/>
            <person name="Stajich J.E."/>
            <person name="Spatafora J.W."/>
            <person name="Visel A."/>
            <person name="Grigoriev I.V."/>
        </authorList>
    </citation>
    <scope>NUCLEOTIDE SEQUENCE [LARGE SCALE GENOMIC DNA]</scope>
    <source>
        <strain evidence="1 2">JEL800</strain>
    </source>
</reference>
<organism evidence="1 2">
    <name type="scientific">Rhizoclosmatium globosum</name>
    <dbReference type="NCBI Taxonomy" id="329046"/>
    <lineage>
        <taxon>Eukaryota</taxon>
        <taxon>Fungi</taxon>
        <taxon>Fungi incertae sedis</taxon>
        <taxon>Chytridiomycota</taxon>
        <taxon>Chytridiomycota incertae sedis</taxon>
        <taxon>Chytridiomycetes</taxon>
        <taxon>Chytridiales</taxon>
        <taxon>Chytriomycetaceae</taxon>
        <taxon>Rhizoclosmatium</taxon>
    </lineage>
</organism>
<comment type="caution">
    <text evidence="1">The sequence shown here is derived from an EMBL/GenBank/DDBJ whole genome shotgun (WGS) entry which is preliminary data.</text>
</comment>
<dbReference type="InterPro" id="IPR036770">
    <property type="entry name" value="Ankyrin_rpt-contain_sf"/>
</dbReference>
<evidence type="ECO:0000313" key="1">
    <source>
        <dbReference type="EMBL" id="ORY44754.1"/>
    </source>
</evidence>
<dbReference type="PANTHER" id="PTHR46586:SF3">
    <property type="entry name" value="ANKYRIN REPEAT-CONTAINING PROTEIN"/>
    <property type="match status" value="1"/>
</dbReference>
<keyword evidence="2" id="KW-1185">Reference proteome</keyword>